<dbReference type="Proteomes" id="UP000789405">
    <property type="component" value="Unassembled WGS sequence"/>
</dbReference>
<sequence length="130" mass="14723">MPCYADTIIKIKHAKRNEKEDVKVPSVWALVTYPPGHNDKEIEVTLFLPINQDERDPELQAIFKRDEYYSVGGKIVPGSYNGKIKPKMTVAVSTHITIVDKVLTSNKCPLKTSLIGIPQEMPIEIRNTYI</sequence>
<evidence type="ECO:0000313" key="2">
    <source>
        <dbReference type="Proteomes" id="UP000789405"/>
    </source>
</evidence>
<dbReference type="OrthoDB" id="2384052at2759"/>
<accession>A0A9N9APE2</accession>
<protein>
    <submittedName>
        <fullName evidence="1">22525_t:CDS:1</fullName>
    </submittedName>
</protein>
<proteinExistence type="predicted"/>
<reference evidence="1" key="1">
    <citation type="submission" date="2021-06" db="EMBL/GenBank/DDBJ databases">
        <authorList>
            <person name="Kallberg Y."/>
            <person name="Tangrot J."/>
            <person name="Rosling A."/>
        </authorList>
    </citation>
    <scope>NUCLEOTIDE SEQUENCE</scope>
    <source>
        <strain evidence="1">MA453B</strain>
    </source>
</reference>
<comment type="caution">
    <text evidence="1">The sequence shown here is derived from an EMBL/GenBank/DDBJ whole genome shotgun (WGS) entry which is preliminary data.</text>
</comment>
<keyword evidence="2" id="KW-1185">Reference proteome</keyword>
<gene>
    <name evidence="1" type="ORF">DERYTH_LOCUS4546</name>
</gene>
<dbReference type="AlphaFoldDB" id="A0A9N9APE2"/>
<name>A0A9N9APE2_9GLOM</name>
<evidence type="ECO:0000313" key="1">
    <source>
        <dbReference type="EMBL" id="CAG8535433.1"/>
    </source>
</evidence>
<organism evidence="1 2">
    <name type="scientific">Dentiscutata erythropus</name>
    <dbReference type="NCBI Taxonomy" id="1348616"/>
    <lineage>
        <taxon>Eukaryota</taxon>
        <taxon>Fungi</taxon>
        <taxon>Fungi incertae sedis</taxon>
        <taxon>Mucoromycota</taxon>
        <taxon>Glomeromycotina</taxon>
        <taxon>Glomeromycetes</taxon>
        <taxon>Diversisporales</taxon>
        <taxon>Gigasporaceae</taxon>
        <taxon>Dentiscutata</taxon>
    </lineage>
</organism>
<dbReference type="EMBL" id="CAJVPY010001759">
    <property type="protein sequence ID" value="CAG8535433.1"/>
    <property type="molecule type" value="Genomic_DNA"/>
</dbReference>